<keyword evidence="6" id="KW-1185">Reference proteome</keyword>
<dbReference type="Proteomes" id="UP000481033">
    <property type="component" value="Unassembled WGS sequence"/>
</dbReference>
<dbReference type="PANTHER" id="PTHR48100">
    <property type="entry name" value="BROAD-SPECIFICITY PHOSPHATASE YOR283W-RELATED"/>
    <property type="match status" value="1"/>
</dbReference>
<dbReference type="InterPro" id="IPR013078">
    <property type="entry name" value="His_Pase_superF_clade-1"/>
</dbReference>
<feature type="active site" description="Proton donor/acceptor" evidence="3">
    <location>
        <position position="87"/>
    </location>
</feature>
<feature type="binding site" evidence="4">
    <location>
        <begin position="11"/>
        <end position="18"/>
    </location>
    <ligand>
        <name>substrate</name>
    </ligand>
</feature>
<reference evidence="5 6" key="1">
    <citation type="journal article" date="2020" name="Microb. Ecol.">
        <title>Ecogenomics of the Marine Benthic Filamentous Cyanobacterium Adonisia.</title>
        <authorList>
            <person name="Walter J.M."/>
            <person name="Coutinho F.H."/>
            <person name="Leomil L."/>
            <person name="Hargreaves P.I."/>
            <person name="Campeao M.E."/>
            <person name="Vieira V.V."/>
            <person name="Silva B.S."/>
            <person name="Fistarol G.O."/>
            <person name="Salomon P.S."/>
            <person name="Sawabe T."/>
            <person name="Mino S."/>
            <person name="Hosokawa M."/>
            <person name="Miyashita H."/>
            <person name="Maruyama F."/>
            <person name="van Verk M.C."/>
            <person name="Dutilh B.E."/>
            <person name="Thompson C.C."/>
            <person name="Thompson F.L."/>
        </authorList>
    </citation>
    <scope>NUCLEOTIDE SEQUENCE [LARGE SCALE GENOMIC DNA]</scope>
    <source>
        <strain evidence="5 6">CCMR0081</strain>
    </source>
</reference>
<evidence type="ECO:0000256" key="2">
    <source>
        <dbReference type="ARBA" id="ARBA00023235"/>
    </source>
</evidence>
<evidence type="ECO:0000313" key="5">
    <source>
        <dbReference type="EMBL" id="NEZ56825.1"/>
    </source>
</evidence>
<dbReference type="PROSITE" id="PS00175">
    <property type="entry name" value="PG_MUTASE"/>
    <property type="match status" value="1"/>
</dbReference>
<feature type="binding site" evidence="4">
    <location>
        <position position="63"/>
    </location>
    <ligand>
        <name>substrate</name>
    </ligand>
</feature>
<sequence>MAEYLKLLLVRHGESLGNLEGRLEGQMSTALSATGQWQARQLAAYLQEYQPDPVCIYSSPLQRAVETAVYLDALIERPIQYEVALQELHQGIFQGLTWAEASNRYPQICEALTKTLDYQPVPEAETLVAAYQRAASWYQTLWQRHQPGDWVWMVTHGGFMQQLIRVILGCDRTWQIPIRHTALFEFWLLNPDLTKDRQHNSECWKIFKFNETPHLGQNT</sequence>
<proteinExistence type="predicted"/>
<organism evidence="5 6">
    <name type="scientific">Adonisia turfae CCMR0081</name>
    <dbReference type="NCBI Taxonomy" id="2292702"/>
    <lineage>
        <taxon>Bacteria</taxon>
        <taxon>Bacillati</taxon>
        <taxon>Cyanobacteriota</taxon>
        <taxon>Adonisia</taxon>
        <taxon>Adonisia turfae</taxon>
    </lineage>
</organism>
<name>A0A6M0RKS8_9CYAN</name>
<keyword evidence="1" id="KW-0324">Glycolysis</keyword>
<gene>
    <name evidence="5" type="ORF">DXZ20_14275</name>
</gene>
<dbReference type="InterPro" id="IPR050275">
    <property type="entry name" value="PGM_Phosphatase"/>
</dbReference>
<feature type="active site" description="Tele-phosphohistidine intermediate" evidence="3">
    <location>
        <position position="12"/>
    </location>
</feature>
<dbReference type="Pfam" id="PF00300">
    <property type="entry name" value="His_Phos_1"/>
    <property type="match status" value="1"/>
</dbReference>
<evidence type="ECO:0000256" key="1">
    <source>
        <dbReference type="ARBA" id="ARBA00023152"/>
    </source>
</evidence>
<comment type="caution">
    <text evidence="5">The sequence shown here is derived from an EMBL/GenBank/DDBJ whole genome shotgun (WGS) entry which is preliminary data.</text>
</comment>
<dbReference type="RefSeq" id="WP_163698813.1">
    <property type="nucleotide sequence ID" value="NZ_QXHD01000004.1"/>
</dbReference>
<dbReference type="EMBL" id="QXHD01000004">
    <property type="protein sequence ID" value="NEZ56825.1"/>
    <property type="molecule type" value="Genomic_DNA"/>
</dbReference>
<dbReference type="SMART" id="SM00855">
    <property type="entry name" value="PGAM"/>
    <property type="match status" value="1"/>
</dbReference>
<accession>A0A6M0RKS8</accession>
<evidence type="ECO:0000256" key="3">
    <source>
        <dbReference type="PIRSR" id="PIRSR613078-1"/>
    </source>
</evidence>
<evidence type="ECO:0000313" key="6">
    <source>
        <dbReference type="Proteomes" id="UP000481033"/>
    </source>
</evidence>
<keyword evidence="2" id="KW-0413">Isomerase</keyword>
<dbReference type="SUPFAM" id="SSF53254">
    <property type="entry name" value="Phosphoglycerate mutase-like"/>
    <property type="match status" value="1"/>
</dbReference>
<dbReference type="CDD" id="cd07067">
    <property type="entry name" value="HP_PGM_like"/>
    <property type="match status" value="1"/>
</dbReference>
<dbReference type="GO" id="GO:0005737">
    <property type="term" value="C:cytoplasm"/>
    <property type="evidence" value="ECO:0007669"/>
    <property type="project" value="TreeGrafter"/>
</dbReference>
<evidence type="ECO:0000256" key="4">
    <source>
        <dbReference type="PIRSR" id="PIRSR613078-2"/>
    </source>
</evidence>
<dbReference type="InterPro" id="IPR001345">
    <property type="entry name" value="PG/BPGM_mutase_AS"/>
</dbReference>
<dbReference type="InterPro" id="IPR029033">
    <property type="entry name" value="His_PPase_superfam"/>
</dbReference>
<dbReference type="Gene3D" id="3.40.50.1240">
    <property type="entry name" value="Phosphoglycerate mutase-like"/>
    <property type="match status" value="1"/>
</dbReference>
<dbReference type="AlphaFoldDB" id="A0A6M0RKS8"/>
<dbReference type="GO" id="GO:0016791">
    <property type="term" value="F:phosphatase activity"/>
    <property type="evidence" value="ECO:0007669"/>
    <property type="project" value="TreeGrafter"/>
</dbReference>
<dbReference type="PANTHER" id="PTHR48100:SF1">
    <property type="entry name" value="HISTIDINE PHOSPHATASE FAMILY PROTEIN-RELATED"/>
    <property type="match status" value="1"/>
</dbReference>
<protein>
    <submittedName>
        <fullName evidence="5">Histidine phosphatase family protein</fullName>
    </submittedName>
</protein>